<reference evidence="2 3" key="1">
    <citation type="submission" date="2019-03" db="EMBL/GenBank/DDBJ databases">
        <title>Draft genome sequences of novel Actinobacteria.</title>
        <authorList>
            <person name="Sahin N."/>
            <person name="Ay H."/>
            <person name="Saygin H."/>
        </authorList>
    </citation>
    <scope>NUCLEOTIDE SEQUENCE [LARGE SCALE GENOMIC DNA]</scope>
    <source>
        <strain evidence="2 3">5K138</strain>
    </source>
</reference>
<feature type="compositionally biased region" description="Basic and acidic residues" evidence="1">
    <location>
        <begin position="291"/>
        <end position="300"/>
    </location>
</feature>
<feature type="region of interest" description="Disordered" evidence="1">
    <location>
        <begin position="270"/>
        <end position="316"/>
    </location>
</feature>
<feature type="region of interest" description="Disordered" evidence="1">
    <location>
        <begin position="177"/>
        <end position="239"/>
    </location>
</feature>
<dbReference type="Gene3D" id="1.10.287.2610">
    <property type="match status" value="1"/>
</dbReference>
<feature type="compositionally biased region" description="Basic and acidic residues" evidence="1">
    <location>
        <begin position="270"/>
        <end position="283"/>
    </location>
</feature>
<evidence type="ECO:0000313" key="2">
    <source>
        <dbReference type="EMBL" id="TDE02591.1"/>
    </source>
</evidence>
<gene>
    <name evidence="2" type="ORF">E1269_21655</name>
</gene>
<dbReference type="RefSeq" id="WP_131898408.1">
    <property type="nucleotide sequence ID" value="NZ_SMKZ01000035.1"/>
</dbReference>
<organism evidence="2 3">
    <name type="scientific">Jiangella asiatica</name>
    <dbReference type="NCBI Taxonomy" id="2530372"/>
    <lineage>
        <taxon>Bacteria</taxon>
        <taxon>Bacillati</taxon>
        <taxon>Actinomycetota</taxon>
        <taxon>Actinomycetes</taxon>
        <taxon>Jiangellales</taxon>
        <taxon>Jiangellaceae</taxon>
        <taxon>Jiangella</taxon>
    </lineage>
</organism>
<dbReference type="SUPFAM" id="SSF57997">
    <property type="entry name" value="Tropomyosin"/>
    <property type="match status" value="1"/>
</dbReference>
<evidence type="ECO:0000313" key="3">
    <source>
        <dbReference type="Proteomes" id="UP000294739"/>
    </source>
</evidence>
<sequence length="316" mass="34699">MDLDEAADQLYALLPEQFVEARNTLAKQAKSEGAAEVAARIKALRKPTLAAWLANQVAREHQDELRALADLGDEMRRAMSAMDGEKLRELTNRRKELVDGLLKQGRRLARGAGQKPTAEMIESLTETLLAAIADPRAADELRAGHLAHALQHVGFGAVSDDGEPAQVISLSEARVARGQRLETTRRPRRAGADAVGDTATEQEAESEEAAESEAAAEDDRDTAARELTEAEDAVSAAEDRLDDLEAQLDERRQRLEDAQAAVERLTAELADARRDVEQTRDDIESGEDDVDRARKDAEQARRRRRTAKQRLSGLDG</sequence>
<comment type="caution">
    <text evidence="2">The sequence shown here is derived from an EMBL/GenBank/DDBJ whole genome shotgun (WGS) entry which is preliminary data.</text>
</comment>
<dbReference type="AlphaFoldDB" id="A0A4R5CUG4"/>
<keyword evidence="3" id="KW-1185">Reference proteome</keyword>
<dbReference type="EMBL" id="SMKZ01000035">
    <property type="protein sequence ID" value="TDE02591.1"/>
    <property type="molecule type" value="Genomic_DNA"/>
</dbReference>
<proteinExistence type="predicted"/>
<dbReference type="Proteomes" id="UP000294739">
    <property type="component" value="Unassembled WGS sequence"/>
</dbReference>
<accession>A0A4R5CUG4</accession>
<dbReference type="OrthoDB" id="3541690at2"/>
<evidence type="ECO:0000256" key="1">
    <source>
        <dbReference type="SAM" id="MobiDB-lite"/>
    </source>
</evidence>
<dbReference type="InParanoid" id="A0A4R5CUG4"/>
<name>A0A4R5CUG4_9ACTN</name>
<protein>
    <submittedName>
        <fullName evidence="2">Uncharacterized protein</fullName>
    </submittedName>
</protein>
<feature type="compositionally biased region" description="Acidic residues" evidence="1">
    <location>
        <begin position="200"/>
        <end position="220"/>
    </location>
</feature>